<gene>
    <name evidence="1" type="ORF">DWY65_11965</name>
</gene>
<dbReference type="EMBL" id="QRTW01000022">
    <property type="protein sequence ID" value="RGR11310.1"/>
    <property type="molecule type" value="Genomic_DNA"/>
</dbReference>
<name>A0A412DHM4_BACSE</name>
<protein>
    <submittedName>
        <fullName evidence="1">Uncharacterized protein</fullName>
    </submittedName>
</protein>
<evidence type="ECO:0000313" key="1">
    <source>
        <dbReference type="EMBL" id="RGR11310.1"/>
    </source>
</evidence>
<dbReference type="RefSeq" id="WP_117904250.1">
    <property type="nucleotide sequence ID" value="NZ_JADNPL010000016.1"/>
</dbReference>
<proteinExistence type="predicted"/>
<dbReference type="Proteomes" id="UP000283310">
    <property type="component" value="Unassembled WGS sequence"/>
</dbReference>
<comment type="caution">
    <text evidence="1">The sequence shown here is derived from an EMBL/GenBank/DDBJ whole genome shotgun (WGS) entry which is preliminary data.</text>
</comment>
<dbReference type="AlphaFoldDB" id="A0A412DHM4"/>
<reference evidence="1 2" key="1">
    <citation type="submission" date="2018-08" db="EMBL/GenBank/DDBJ databases">
        <title>A genome reference for cultivated species of the human gut microbiota.</title>
        <authorList>
            <person name="Zou Y."/>
            <person name="Xue W."/>
            <person name="Luo G."/>
        </authorList>
    </citation>
    <scope>NUCLEOTIDE SEQUENCE [LARGE SCALE GENOMIC DNA]</scope>
    <source>
        <strain evidence="1 2">AF26-20BH</strain>
    </source>
</reference>
<sequence length="173" mass="20530">MKNLYQHSIDLKKICIDNTDKDSFSQKLMNLPYRGYEVEELPDNRKIVITKPGGKNVYRATQKEDFIVFIYNPCNDSLWQISHYQILDDIKNKVRENKEEAKKFLSLMERVYNGEEPADFINDIRALHFVSGESPEVLIKAYKWIWGQEDINYPTGKGRRMSWESYQEIIKKL</sequence>
<evidence type="ECO:0000313" key="2">
    <source>
        <dbReference type="Proteomes" id="UP000283310"/>
    </source>
</evidence>
<organism evidence="1 2">
    <name type="scientific">Bacteroides stercoris</name>
    <dbReference type="NCBI Taxonomy" id="46506"/>
    <lineage>
        <taxon>Bacteria</taxon>
        <taxon>Pseudomonadati</taxon>
        <taxon>Bacteroidota</taxon>
        <taxon>Bacteroidia</taxon>
        <taxon>Bacteroidales</taxon>
        <taxon>Bacteroidaceae</taxon>
        <taxon>Bacteroides</taxon>
    </lineage>
</organism>
<accession>A0A412DHM4</accession>